<dbReference type="Gene3D" id="3.30.930.10">
    <property type="entry name" value="Bira Bifunctional Protein, Domain 2"/>
    <property type="match status" value="1"/>
</dbReference>
<evidence type="ECO:0000256" key="6">
    <source>
        <dbReference type="ARBA" id="ARBA00022917"/>
    </source>
</evidence>
<dbReference type="FunFam" id="3.40.50.800:FF:000005">
    <property type="entry name" value="bifunctional glutamate/proline--tRNA ligase"/>
    <property type="match status" value="1"/>
</dbReference>
<dbReference type="InterPro" id="IPR002316">
    <property type="entry name" value="Pro-tRNA-ligase_IIa"/>
</dbReference>
<dbReference type="EC" id="6.1.1.15" evidence="2"/>
<evidence type="ECO:0000256" key="9">
    <source>
        <dbReference type="ARBA" id="ARBA00047671"/>
    </source>
</evidence>
<dbReference type="GO" id="GO:0017101">
    <property type="term" value="C:aminoacyl-tRNA synthetase multienzyme complex"/>
    <property type="evidence" value="ECO:0007669"/>
    <property type="project" value="TreeGrafter"/>
</dbReference>
<dbReference type="Pfam" id="PF09180">
    <property type="entry name" value="ProRS-C_1"/>
    <property type="match status" value="1"/>
</dbReference>
<dbReference type="GO" id="GO:0006433">
    <property type="term" value="P:prolyl-tRNA aminoacylation"/>
    <property type="evidence" value="ECO:0007669"/>
    <property type="project" value="InterPro"/>
</dbReference>
<dbReference type="VEuPathDB" id="FungiDB:P174DRAFT_362957"/>
<keyword evidence="3" id="KW-0436">Ligase</keyword>
<dbReference type="GeneID" id="36529217"/>
<name>A0A2I1CP79_ASPN1</name>
<dbReference type="InterPro" id="IPR004154">
    <property type="entry name" value="Anticodon-bd"/>
</dbReference>
<dbReference type="CDD" id="cd00862">
    <property type="entry name" value="ProRS_anticodon_zinc"/>
    <property type="match status" value="1"/>
</dbReference>
<keyword evidence="5" id="KW-0067">ATP-binding</keyword>
<dbReference type="GO" id="GO:0005524">
    <property type="term" value="F:ATP binding"/>
    <property type="evidence" value="ECO:0007669"/>
    <property type="project" value="UniProtKB-KW"/>
</dbReference>
<keyword evidence="6" id="KW-0648">Protein biosynthesis</keyword>
<dbReference type="CDD" id="cd00778">
    <property type="entry name" value="ProRS_core_arch_euk"/>
    <property type="match status" value="1"/>
</dbReference>
<feature type="domain" description="Aminoacyl-transfer RNA synthetases class-II family profile" evidence="11">
    <location>
        <begin position="122"/>
        <end position="373"/>
    </location>
</feature>
<dbReference type="RefSeq" id="XP_024688025.1">
    <property type="nucleotide sequence ID" value="XM_024821891.1"/>
</dbReference>
<evidence type="ECO:0000256" key="1">
    <source>
        <dbReference type="ARBA" id="ARBA00008226"/>
    </source>
</evidence>
<dbReference type="InterPro" id="IPR002314">
    <property type="entry name" value="aa-tRNA-synt_IIb"/>
</dbReference>
<dbReference type="Gene3D" id="3.30.110.30">
    <property type="entry name" value="C-terminal domain of ProRS"/>
    <property type="match status" value="1"/>
</dbReference>
<dbReference type="SUPFAM" id="SSF55681">
    <property type="entry name" value="Class II aaRS and biotin synthetases"/>
    <property type="match status" value="1"/>
</dbReference>
<dbReference type="SMART" id="SM00946">
    <property type="entry name" value="ProRS-C_1"/>
    <property type="match status" value="1"/>
</dbReference>
<dbReference type="InterPro" id="IPR045864">
    <property type="entry name" value="aa-tRNA-synth_II/BPL/LPL"/>
</dbReference>
<dbReference type="InterPro" id="IPR016061">
    <property type="entry name" value="Pro-tRNA_ligase_II_C"/>
</dbReference>
<dbReference type="InterPro" id="IPR036621">
    <property type="entry name" value="Anticodon-bd_dom_sf"/>
</dbReference>
<accession>A0A2I1CP79</accession>
<dbReference type="InterPro" id="IPR006195">
    <property type="entry name" value="aa-tRNA-synth_II"/>
</dbReference>
<comment type="similarity">
    <text evidence="1">Belongs to the class-II aminoacyl-tRNA synthetase family.</text>
</comment>
<evidence type="ECO:0000256" key="8">
    <source>
        <dbReference type="ARBA" id="ARBA00029731"/>
    </source>
</evidence>
<dbReference type="GO" id="GO:0005737">
    <property type="term" value="C:cytoplasm"/>
    <property type="evidence" value="ECO:0007669"/>
    <property type="project" value="InterPro"/>
</dbReference>
<dbReference type="SUPFAM" id="SSF64586">
    <property type="entry name" value="C-terminal domain of ProRS"/>
    <property type="match status" value="1"/>
</dbReference>
<sequence length="652" mass="72945">MASQNPADTPVATDPVTLPDRSQNPADVDKAAPQGETSKNAAKKAAKLAKQAAEKAEKAANKGIGKSEAKKATSKAPKKKIEGAALIGIDVSKEEDFSGWYQQVLTKGDMLDYYDVSGCFILKPASYFIWEEIQNWFNAEIKKVGVKNCSFPLFVSEDVLQREKDHIEGFAAEVAWVTHAGNTPLEKKIAIRPTSETVMYPYYAKWIRSHRDLPLKLNQWNSVVRWEFKHPQPFLRTREFLWQEGHTAHLTEEAAREEVLHMLDLYARIYEELLAVPVVKGQKTEKEKFAGGLYTTTVEGYIPATGRGIQGGTSHGLGQNFSKMFGITVEDPSAKPDEKKPPLYVWQNSWGLSTRTLGVMVMIHSDNRGLVLPPRVAETQTIIVPVGITAKTSDEEREKLYAEIDSLVSLLKAAGIRADSDKREGYSPGWKFNDWELRGVPLRIEFGPGESAGRYVTAARRDIPGKDGKSTIPIDELATAVPALLETIHKDLYKRADDEFRDHRKLITNWDDFTPALNEKNICVIPHCLTEECEDQIKELSARKAEEDSGVPQDARAPSMGAKSLCIPFDQPEGIVHGQTKCVNPKCTRMAEKWCMFGRKFPFYIFSPQRESNNSLTICAQVPTKRQTWHSSHAYPRRIVPPACTAVVTMTL</sequence>
<dbReference type="OrthoDB" id="1350766at2759"/>
<evidence type="ECO:0000313" key="13">
    <source>
        <dbReference type="Proteomes" id="UP000234474"/>
    </source>
</evidence>
<dbReference type="InterPro" id="IPR017449">
    <property type="entry name" value="Pro-tRNA_synth_II"/>
</dbReference>
<feature type="region of interest" description="Disordered" evidence="10">
    <location>
        <begin position="1"/>
        <end position="75"/>
    </location>
</feature>
<evidence type="ECO:0000256" key="10">
    <source>
        <dbReference type="SAM" id="MobiDB-lite"/>
    </source>
</evidence>
<keyword evidence="13" id="KW-1185">Reference proteome</keyword>
<dbReference type="NCBIfam" id="TIGR00408">
    <property type="entry name" value="proS_fam_I"/>
    <property type="match status" value="1"/>
</dbReference>
<dbReference type="SUPFAM" id="SSF52954">
    <property type="entry name" value="Class II aaRS ABD-related"/>
    <property type="match status" value="1"/>
</dbReference>
<keyword evidence="7 12" id="KW-0030">Aminoacyl-tRNA synthetase</keyword>
<dbReference type="PROSITE" id="PS50862">
    <property type="entry name" value="AA_TRNA_LIGASE_II"/>
    <property type="match status" value="1"/>
</dbReference>
<dbReference type="PRINTS" id="PR01046">
    <property type="entry name" value="TRNASYNTHPRO"/>
</dbReference>
<dbReference type="STRING" id="1392255.A0A2I1CP79"/>
<dbReference type="AlphaFoldDB" id="A0A2I1CP79"/>
<dbReference type="FunFam" id="3.30.110.30:FF:000001">
    <property type="entry name" value="Bifunctional glutamate/proline--tRNA ligase"/>
    <property type="match status" value="1"/>
</dbReference>
<evidence type="ECO:0000256" key="4">
    <source>
        <dbReference type="ARBA" id="ARBA00022741"/>
    </source>
</evidence>
<dbReference type="InterPro" id="IPR004499">
    <property type="entry name" value="Pro-tRNA-ligase_IIa_arc-type"/>
</dbReference>
<dbReference type="OMA" id="EVYWVTH"/>
<proteinExistence type="inferred from homology"/>
<keyword evidence="4" id="KW-0547">Nucleotide-binding</keyword>
<dbReference type="PANTHER" id="PTHR43382:SF2">
    <property type="entry name" value="BIFUNCTIONAL GLUTAMATE_PROLINE--TRNA LIGASE"/>
    <property type="match status" value="1"/>
</dbReference>
<dbReference type="HAMAP" id="MF_01571">
    <property type="entry name" value="Pro_tRNA_synth_type3"/>
    <property type="match status" value="1"/>
</dbReference>
<dbReference type="FunFam" id="3.30.930.10:FF:000007">
    <property type="entry name" value="Bifunctional glutamate/proline--tRNA ligase"/>
    <property type="match status" value="1"/>
</dbReference>
<gene>
    <name evidence="12" type="ORF">P174DRAFT_362957</name>
</gene>
<evidence type="ECO:0000256" key="2">
    <source>
        <dbReference type="ARBA" id="ARBA00012831"/>
    </source>
</evidence>
<protein>
    <recommendedName>
        <fullName evidence="2">proline--tRNA ligase</fullName>
        <ecNumber evidence="2">6.1.1.15</ecNumber>
    </recommendedName>
    <alternativeName>
        <fullName evidence="8">Prolyl-tRNA synthetase</fullName>
    </alternativeName>
</protein>
<dbReference type="Pfam" id="PF03129">
    <property type="entry name" value="HGTP_anticodon"/>
    <property type="match status" value="1"/>
</dbReference>
<comment type="catalytic activity">
    <reaction evidence="9">
        <text>tRNA(Pro) + L-proline + ATP = L-prolyl-tRNA(Pro) + AMP + diphosphate</text>
        <dbReference type="Rhea" id="RHEA:14305"/>
        <dbReference type="Rhea" id="RHEA-COMP:9700"/>
        <dbReference type="Rhea" id="RHEA-COMP:9702"/>
        <dbReference type="ChEBI" id="CHEBI:30616"/>
        <dbReference type="ChEBI" id="CHEBI:33019"/>
        <dbReference type="ChEBI" id="CHEBI:60039"/>
        <dbReference type="ChEBI" id="CHEBI:78442"/>
        <dbReference type="ChEBI" id="CHEBI:78532"/>
        <dbReference type="ChEBI" id="CHEBI:456215"/>
        <dbReference type="EC" id="6.1.1.15"/>
    </reaction>
</comment>
<reference evidence="13" key="1">
    <citation type="journal article" date="2018" name="Proc. Natl. Acad. Sci. U.S.A.">
        <title>Linking secondary metabolites to gene clusters through genome sequencing of six diverse Aspergillus species.</title>
        <authorList>
            <person name="Kaerboelling I."/>
            <person name="Vesth T.C."/>
            <person name="Frisvad J.C."/>
            <person name="Nybo J.L."/>
            <person name="Theobald S."/>
            <person name="Kuo A."/>
            <person name="Bowyer P."/>
            <person name="Matsuda Y."/>
            <person name="Mondo S."/>
            <person name="Lyhne E.K."/>
            <person name="Kogle M.E."/>
            <person name="Clum A."/>
            <person name="Lipzen A."/>
            <person name="Salamov A."/>
            <person name="Ngan C.Y."/>
            <person name="Daum C."/>
            <person name="Chiniquy J."/>
            <person name="Barry K."/>
            <person name="LaButti K."/>
            <person name="Haridas S."/>
            <person name="Simmons B.A."/>
            <person name="Magnuson J.K."/>
            <person name="Mortensen U.H."/>
            <person name="Larsen T.O."/>
            <person name="Grigoriev I.V."/>
            <person name="Baker S.E."/>
            <person name="Andersen M.R."/>
        </authorList>
    </citation>
    <scope>NUCLEOTIDE SEQUENCE [LARGE SCALE GENOMIC DNA]</scope>
    <source>
        <strain evidence="13">IBT 16806</strain>
    </source>
</reference>
<dbReference type="Gene3D" id="3.40.50.800">
    <property type="entry name" value="Anticodon-binding domain"/>
    <property type="match status" value="1"/>
</dbReference>
<feature type="compositionally biased region" description="Basic and acidic residues" evidence="10">
    <location>
        <begin position="52"/>
        <end position="71"/>
    </location>
</feature>
<evidence type="ECO:0000313" key="12">
    <source>
        <dbReference type="EMBL" id="PKX99430.1"/>
    </source>
</evidence>
<evidence type="ECO:0000256" key="3">
    <source>
        <dbReference type="ARBA" id="ARBA00022598"/>
    </source>
</evidence>
<dbReference type="PANTHER" id="PTHR43382">
    <property type="entry name" value="PROLYL-TRNA SYNTHETASE"/>
    <property type="match status" value="1"/>
</dbReference>
<comment type="caution">
    <text evidence="12">The sequence shown here is derived from an EMBL/GenBank/DDBJ whole genome shotgun (WGS) entry which is preliminary data.</text>
</comment>
<dbReference type="InterPro" id="IPR033721">
    <property type="entry name" value="ProRS_core_arch_euk"/>
</dbReference>
<evidence type="ECO:0000256" key="5">
    <source>
        <dbReference type="ARBA" id="ARBA00022840"/>
    </source>
</evidence>
<dbReference type="Proteomes" id="UP000234474">
    <property type="component" value="Unassembled WGS sequence"/>
</dbReference>
<dbReference type="Pfam" id="PF00587">
    <property type="entry name" value="tRNA-synt_2b"/>
    <property type="match status" value="1"/>
</dbReference>
<evidence type="ECO:0000259" key="11">
    <source>
        <dbReference type="PROSITE" id="PS50862"/>
    </source>
</evidence>
<evidence type="ECO:0000256" key="7">
    <source>
        <dbReference type="ARBA" id="ARBA00023146"/>
    </source>
</evidence>
<organism evidence="12 13">
    <name type="scientific">Aspergillus novofumigatus (strain IBT 16806)</name>
    <dbReference type="NCBI Taxonomy" id="1392255"/>
    <lineage>
        <taxon>Eukaryota</taxon>
        <taxon>Fungi</taxon>
        <taxon>Dikarya</taxon>
        <taxon>Ascomycota</taxon>
        <taxon>Pezizomycotina</taxon>
        <taxon>Eurotiomycetes</taxon>
        <taxon>Eurotiomycetidae</taxon>
        <taxon>Eurotiales</taxon>
        <taxon>Aspergillaceae</taxon>
        <taxon>Aspergillus</taxon>
        <taxon>Aspergillus subgen. Fumigati</taxon>
    </lineage>
</organism>
<dbReference type="EMBL" id="MSZS01000001">
    <property type="protein sequence ID" value="PKX99430.1"/>
    <property type="molecule type" value="Genomic_DNA"/>
</dbReference>
<dbReference type="GO" id="GO:0004827">
    <property type="term" value="F:proline-tRNA ligase activity"/>
    <property type="evidence" value="ECO:0007669"/>
    <property type="project" value="UniProtKB-EC"/>
</dbReference>